<organism evidence="1 2">
    <name type="scientific">Selenomonas sputigena</name>
    <dbReference type="NCBI Taxonomy" id="69823"/>
    <lineage>
        <taxon>Bacteria</taxon>
        <taxon>Bacillati</taxon>
        <taxon>Bacillota</taxon>
        <taxon>Negativicutes</taxon>
        <taxon>Selenomonadales</taxon>
        <taxon>Selenomonadaceae</taxon>
        <taxon>Selenomonas</taxon>
    </lineage>
</organism>
<dbReference type="Proteomes" id="UP001559623">
    <property type="component" value="Unassembled WGS sequence"/>
</dbReference>
<evidence type="ECO:0000313" key="1">
    <source>
        <dbReference type="EMBL" id="MEX5285830.1"/>
    </source>
</evidence>
<gene>
    <name evidence="1" type="ORF">QCO44_09325</name>
</gene>
<reference evidence="1 2" key="1">
    <citation type="submission" date="2023-04" db="EMBL/GenBank/DDBJ databases">
        <title>Genome Sequence of Selenomonas sputigena ATCC 33150.</title>
        <authorList>
            <person name="Miller D.P."/>
            <person name="Anvari S."/>
            <person name="Polson S.W."/>
            <person name="Macdonald M."/>
            <person name="Mcdowell J.V."/>
        </authorList>
    </citation>
    <scope>NUCLEOTIDE SEQUENCE [LARGE SCALE GENOMIC DNA]</scope>
    <source>
        <strain evidence="1 2">ATCC 33150</strain>
    </source>
</reference>
<name>A0ABV3X6K1_9FIRM</name>
<dbReference type="EMBL" id="JARVLH010000006">
    <property type="protein sequence ID" value="MEX5285830.1"/>
    <property type="molecule type" value="Genomic_DNA"/>
</dbReference>
<protein>
    <submittedName>
        <fullName evidence="1">Uncharacterized protein</fullName>
    </submittedName>
</protein>
<keyword evidence="2" id="KW-1185">Reference proteome</keyword>
<sequence>MTKNIYAAYRGDEYIGEGTVEEIAAMAGVSYATARWGTSPTARRRDAAKRKNRSKGMLILELVGTKGDDI</sequence>
<evidence type="ECO:0000313" key="2">
    <source>
        <dbReference type="Proteomes" id="UP001559623"/>
    </source>
</evidence>
<proteinExistence type="predicted"/>
<comment type="caution">
    <text evidence="1">The sequence shown here is derived from an EMBL/GenBank/DDBJ whole genome shotgun (WGS) entry which is preliminary data.</text>
</comment>
<accession>A0ABV3X6K1</accession>
<dbReference type="RefSeq" id="WP_368847556.1">
    <property type="nucleotide sequence ID" value="NZ_CP194411.1"/>
</dbReference>